<dbReference type="Gene3D" id="3.10.129.10">
    <property type="entry name" value="Hotdog Thioesterase"/>
    <property type="match status" value="1"/>
</dbReference>
<protein>
    <submittedName>
        <fullName evidence="3">Acyl-ACP thioesterase</fullName>
    </submittedName>
</protein>
<dbReference type="AlphaFoldDB" id="A0A652YWS1"/>
<evidence type="ECO:0000259" key="1">
    <source>
        <dbReference type="Pfam" id="PF01643"/>
    </source>
</evidence>
<dbReference type="EMBL" id="VNIQ01000001">
    <property type="protein sequence ID" value="TYQ08106.1"/>
    <property type="molecule type" value="Genomic_DNA"/>
</dbReference>
<feature type="domain" description="Acyl-ACP thioesterase-like C-terminal" evidence="2">
    <location>
        <begin position="167"/>
        <end position="230"/>
    </location>
</feature>
<organism evidence="3">
    <name type="scientific">Nocardia globerula</name>
    <dbReference type="NCBI Taxonomy" id="1818"/>
    <lineage>
        <taxon>Bacteria</taxon>
        <taxon>Bacillati</taxon>
        <taxon>Actinomycetota</taxon>
        <taxon>Actinomycetes</taxon>
        <taxon>Mycobacteriales</taxon>
        <taxon>Nocardiaceae</taxon>
        <taxon>Nocardia</taxon>
    </lineage>
</organism>
<dbReference type="InterPro" id="IPR049427">
    <property type="entry name" value="Acyl-ACP_TE_C"/>
</dbReference>
<proteinExistence type="predicted"/>
<accession>A0A652YWS1</accession>
<name>A0A652YWS1_NOCGL</name>
<reference evidence="3" key="1">
    <citation type="submission" date="2019-07" db="EMBL/GenBank/DDBJ databases">
        <title>Genomic Encyclopedia of Type Strains, Phase IV (KMG-IV): sequencing the most valuable type-strain genomes for metagenomic binning, comparative biology and taxonomic classification.</title>
        <authorList>
            <person name="Goeker M."/>
        </authorList>
    </citation>
    <scope>NUCLEOTIDE SEQUENCE</scope>
    <source>
        <strain evidence="3">DSM 44596</strain>
    </source>
</reference>
<dbReference type="SUPFAM" id="SSF54637">
    <property type="entry name" value="Thioesterase/thiol ester dehydrase-isomerase"/>
    <property type="match status" value="2"/>
</dbReference>
<sequence length="252" mass="28365">MNSDLTLAPQPDRGPIFVKTRPVRTGDINAAKALRLDGVARYLQDIATDNIEAIEAVDTHPFWIVRRTVIDVIRPAIWPEYLTMTRWCSAFSTRWANMRVRFDGSNGALIETEGFWIHISAESGMPTRMSDDFMKPLEESTDEHRLKWKRVIADNAPDVEAPGVIDTPFTLRVTDIDPFDHVNNAVYWQAVEEVISTRTALRSTPHRAVIEYLSPLVAGDDVVLRSHVEGSRLTVWFLVGDALRAVAQVSAL</sequence>
<dbReference type="GO" id="GO:0006633">
    <property type="term" value="P:fatty acid biosynthetic process"/>
    <property type="evidence" value="ECO:0007669"/>
    <property type="project" value="InterPro"/>
</dbReference>
<dbReference type="PANTHER" id="PTHR31793:SF24">
    <property type="entry name" value="LONG-CHAIN ACYL-COA THIOESTERASE FADM"/>
    <property type="match status" value="1"/>
</dbReference>
<dbReference type="Pfam" id="PF20791">
    <property type="entry name" value="Acyl-ACP_TE_C"/>
    <property type="match status" value="1"/>
</dbReference>
<evidence type="ECO:0000259" key="2">
    <source>
        <dbReference type="Pfam" id="PF20791"/>
    </source>
</evidence>
<dbReference type="PANTHER" id="PTHR31793">
    <property type="entry name" value="4-HYDROXYBENZOYL-COA THIOESTERASE FAMILY MEMBER"/>
    <property type="match status" value="1"/>
</dbReference>
<dbReference type="InterPro" id="IPR002864">
    <property type="entry name" value="Acyl-ACP_thioesterase_NHD"/>
</dbReference>
<gene>
    <name evidence="3" type="ORF">FNL38_101477</name>
</gene>
<dbReference type="InterPro" id="IPR050563">
    <property type="entry name" value="4-hydroxybenzoyl-CoA_TE"/>
</dbReference>
<dbReference type="InterPro" id="IPR029069">
    <property type="entry name" value="HotDog_dom_sf"/>
</dbReference>
<feature type="domain" description="Acyl-ACP thioesterase N-terminal hotdog" evidence="1">
    <location>
        <begin position="17"/>
        <end position="136"/>
    </location>
</feature>
<dbReference type="GO" id="GO:0047617">
    <property type="term" value="F:fatty acyl-CoA hydrolase activity"/>
    <property type="evidence" value="ECO:0007669"/>
    <property type="project" value="TreeGrafter"/>
</dbReference>
<comment type="caution">
    <text evidence="3">The sequence shown here is derived from an EMBL/GenBank/DDBJ whole genome shotgun (WGS) entry which is preliminary data.</text>
</comment>
<evidence type="ECO:0000313" key="3">
    <source>
        <dbReference type="EMBL" id="TYQ08106.1"/>
    </source>
</evidence>
<dbReference type="Pfam" id="PF01643">
    <property type="entry name" value="Acyl-ACP_TE"/>
    <property type="match status" value="1"/>
</dbReference>